<evidence type="ECO:0000256" key="7">
    <source>
        <dbReference type="ARBA" id="ARBA00023211"/>
    </source>
</evidence>
<feature type="binding site" evidence="11">
    <location>
        <position position="72"/>
    </location>
    <ligand>
        <name>Mn(2+)</name>
        <dbReference type="ChEBI" id="CHEBI:29035"/>
        <label>1</label>
    </ligand>
</feature>
<accession>A0A9X3R9E2</accession>
<feature type="binding site" evidence="11">
    <location>
        <position position="160"/>
    </location>
    <ligand>
        <name>Mn(2+)</name>
        <dbReference type="ChEBI" id="CHEBI:29035"/>
        <label>2</label>
    </ligand>
</feature>
<dbReference type="AlphaFoldDB" id="A0A9X3R9E2"/>
<dbReference type="EC" id="6.5.1.8" evidence="1"/>
<gene>
    <name evidence="13" type="ORF">M9R61_08425</name>
</gene>
<evidence type="ECO:0000256" key="10">
    <source>
        <dbReference type="PIRSR" id="PIRSR601233-2"/>
    </source>
</evidence>
<evidence type="ECO:0000256" key="11">
    <source>
        <dbReference type="PIRSR" id="PIRSR601233-3"/>
    </source>
</evidence>
<evidence type="ECO:0000256" key="9">
    <source>
        <dbReference type="PIRSR" id="PIRSR601233-1"/>
    </source>
</evidence>
<evidence type="ECO:0000256" key="1">
    <source>
        <dbReference type="ARBA" id="ARBA00012726"/>
    </source>
</evidence>
<dbReference type="InterPro" id="IPR001233">
    <property type="entry name" value="RtcB"/>
</dbReference>
<dbReference type="InterPro" id="IPR052915">
    <property type="entry name" value="RtcB-like"/>
</dbReference>
<keyword evidence="7 11" id="KW-0464">Manganese</keyword>
<keyword evidence="2" id="KW-0436">Ligase</keyword>
<dbReference type="Proteomes" id="UP001152172">
    <property type="component" value="Unassembled WGS sequence"/>
</dbReference>
<sequence>MKIIKGKFDNAKVFTENIDDVTIEQIRTFLDQQFVKGGNVRIMPDCHAGKGAVIGTIMKIKDKIVPNLVGVDIGCGMLCMEIQKSDIDFEKLDQVIRHFVPAGQGIRQNPHSFTSNIELSNVIAPFSLDTATLSLGTLGGGNHFIEVNQTEDGRLFLVIHSGSRHLGAKVARFHQKRAIDTLRFSKEELKEIIANLKREGKQNEIQKAIQSFKTKEVVVPAELSYLEGLQMEEYFHDLKIAQDYAKWNRATMAQVILENMNFLEVGRIDTIHNYVDLDNMILRKGAISAQKGELVLIPINMRDGSILAEGKGNADWNYSGPHGAGRIFSRTKAKATLNMEDFKETMKDVFTTSVDIDTIDESPFAYKTMNEIIENTKETIEVKQILKPIYNFKSSEYIGGYKKSNYNKNKGEGN</sequence>
<proteinExistence type="predicted"/>
<feature type="binding site" evidence="10">
    <location>
        <position position="305"/>
    </location>
    <ligand>
        <name>GMP</name>
        <dbReference type="ChEBI" id="CHEBI:58115"/>
    </ligand>
</feature>
<evidence type="ECO:0000313" key="13">
    <source>
        <dbReference type="EMBL" id="MCZ8533354.1"/>
    </source>
</evidence>
<feature type="binding site" evidence="11">
    <location>
        <position position="143"/>
    </location>
    <ligand>
        <name>Mn(2+)</name>
        <dbReference type="ChEBI" id="CHEBI:29035"/>
        <label>1</label>
    </ligand>
</feature>
<dbReference type="GO" id="GO:0005525">
    <property type="term" value="F:GTP binding"/>
    <property type="evidence" value="ECO:0007669"/>
    <property type="project" value="UniProtKB-KW"/>
</dbReference>
<dbReference type="GO" id="GO:0003909">
    <property type="term" value="F:DNA ligase activity"/>
    <property type="evidence" value="ECO:0007669"/>
    <property type="project" value="TreeGrafter"/>
</dbReference>
<feature type="binding site" evidence="10">
    <location>
        <begin position="272"/>
        <end position="273"/>
    </location>
    <ligand>
        <name>GMP</name>
        <dbReference type="ChEBI" id="CHEBI:58115"/>
    </ligand>
</feature>
<comment type="cofactor">
    <cofactor evidence="11">
        <name>Mn(2+)</name>
        <dbReference type="ChEBI" id="CHEBI:29035"/>
    </cofactor>
    <text evidence="11">Binds 2 manganese ions per subunit.</text>
</comment>
<dbReference type="PANTHER" id="PTHR43749:SF2">
    <property type="entry name" value="RNA-SPLICING LIGASE RTCB"/>
    <property type="match status" value="1"/>
</dbReference>
<keyword evidence="14" id="KW-1185">Reference proteome</keyword>
<feature type="coiled-coil region" evidence="12">
    <location>
        <begin position="179"/>
        <end position="206"/>
    </location>
</feature>
<dbReference type="InterPro" id="IPR036025">
    <property type="entry name" value="RtcB-like_sf"/>
</dbReference>
<dbReference type="RefSeq" id="WP_269921752.1">
    <property type="nucleotide sequence ID" value="NZ_JAMKBI010000005.1"/>
</dbReference>
<keyword evidence="4 10" id="KW-0547">Nucleotide-binding</keyword>
<evidence type="ECO:0000256" key="8">
    <source>
        <dbReference type="ARBA" id="ARBA00047746"/>
    </source>
</evidence>
<evidence type="ECO:0000256" key="3">
    <source>
        <dbReference type="ARBA" id="ARBA00022723"/>
    </source>
</evidence>
<name>A0A9X3R9E2_9BACI</name>
<evidence type="ECO:0000256" key="4">
    <source>
        <dbReference type="ARBA" id="ARBA00022741"/>
    </source>
</evidence>
<keyword evidence="12" id="KW-0175">Coiled coil</keyword>
<feature type="binding site" evidence="10">
    <location>
        <begin position="322"/>
        <end position="325"/>
    </location>
    <ligand>
        <name>GMP</name>
        <dbReference type="ChEBI" id="CHEBI:58115"/>
    </ligand>
</feature>
<dbReference type="GO" id="GO:0006281">
    <property type="term" value="P:DNA repair"/>
    <property type="evidence" value="ECO:0007669"/>
    <property type="project" value="TreeGrafter"/>
</dbReference>
<evidence type="ECO:0000313" key="14">
    <source>
        <dbReference type="Proteomes" id="UP001152172"/>
    </source>
</evidence>
<dbReference type="GO" id="GO:0006396">
    <property type="term" value="P:RNA processing"/>
    <property type="evidence" value="ECO:0007669"/>
    <property type="project" value="InterPro"/>
</dbReference>
<dbReference type="Pfam" id="PF01139">
    <property type="entry name" value="RtcB"/>
    <property type="match status" value="2"/>
</dbReference>
<evidence type="ECO:0000256" key="6">
    <source>
        <dbReference type="ARBA" id="ARBA00023134"/>
    </source>
</evidence>
<dbReference type="GO" id="GO:0030145">
    <property type="term" value="F:manganese ion binding"/>
    <property type="evidence" value="ECO:0007669"/>
    <property type="project" value="TreeGrafter"/>
</dbReference>
<keyword evidence="5" id="KW-0692">RNA repair</keyword>
<comment type="caution">
    <text evidence="13">The sequence shown here is derived from an EMBL/GenBank/DDBJ whole genome shotgun (WGS) entry which is preliminary data.</text>
</comment>
<dbReference type="GO" id="GO:0170057">
    <property type="term" value="F:RNA ligase (GTP) activity"/>
    <property type="evidence" value="ECO:0007669"/>
    <property type="project" value="UniProtKB-EC"/>
</dbReference>
<protein>
    <recommendedName>
        <fullName evidence="1">3'-phosphate/5'-hydroxy nucleic acid ligase</fullName>
        <ecNumber evidence="1">6.5.1.8</ecNumber>
    </recommendedName>
</protein>
<dbReference type="EMBL" id="JAMKBI010000005">
    <property type="protein sequence ID" value="MCZ8533354.1"/>
    <property type="molecule type" value="Genomic_DNA"/>
</dbReference>
<reference evidence="13" key="1">
    <citation type="submission" date="2022-05" db="EMBL/GenBank/DDBJ databases">
        <authorList>
            <person name="Colautti A."/>
            <person name="Iacumin L."/>
        </authorList>
    </citation>
    <scope>NUCLEOTIDE SEQUENCE</scope>
    <source>
        <strain evidence="13">DSM 30747</strain>
    </source>
</reference>
<feature type="binding site" evidence="11">
    <location>
        <position position="272"/>
    </location>
    <ligand>
        <name>Mn(2+)</name>
        <dbReference type="ChEBI" id="CHEBI:29035"/>
        <label>2</label>
    </ligand>
</feature>
<feature type="binding site" evidence="10">
    <location>
        <begin position="298"/>
        <end position="301"/>
    </location>
    <ligand>
        <name>GMP</name>
        <dbReference type="ChEBI" id="CHEBI:58115"/>
    </ligand>
</feature>
<dbReference type="Gene3D" id="3.90.1860.10">
    <property type="entry name" value="tRNA-splicing ligase RtcB"/>
    <property type="match status" value="1"/>
</dbReference>
<feature type="active site" description="GMP-histidine intermediate" evidence="9">
    <location>
        <position position="322"/>
    </location>
</feature>
<comment type="catalytic activity">
    <reaction evidence="8">
        <text>a 3'-end 3'-phospho-ribonucleotide-RNA + a 5'-end dephospho-ribonucleoside-RNA + GTP = a ribonucleotidyl-ribonucleotide-RNA + GMP + diphosphate</text>
        <dbReference type="Rhea" id="RHEA:68076"/>
        <dbReference type="Rhea" id="RHEA-COMP:10463"/>
        <dbReference type="Rhea" id="RHEA-COMP:13936"/>
        <dbReference type="Rhea" id="RHEA-COMP:17355"/>
        <dbReference type="ChEBI" id="CHEBI:33019"/>
        <dbReference type="ChEBI" id="CHEBI:37565"/>
        <dbReference type="ChEBI" id="CHEBI:58115"/>
        <dbReference type="ChEBI" id="CHEBI:83062"/>
        <dbReference type="ChEBI" id="CHEBI:138284"/>
        <dbReference type="ChEBI" id="CHEBI:173118"/>
        <dbReference type="EC" id="6.5.1.8"/>
    </reaction>
</comment>
<feature type="binding site" evidence="10">
    <location>
        <begin position="142"/>
        <end position="146"/>
    </location>
    <ligand>
        <name>GMP</name>
        <dbReference type="ChEBI" id="CHEBI:58115"/>
    </ligand>
</feature>
<evidence type="ECO:0000256" key="2">
    <source>
        <dbReference type="ARBA" id="ARBA00022598"/>
    </source>
</evidence>
<keyword evidence="3 11" id="KW-0479">Metal-binding</keyword>
<dbReference type="SUPFAM" id="SSF103365">
    <property type="entry name" value="Hypothetical protein PH1602"/>
    <property type="match status" value="1"/>
</dbReference>
<dbReference type="GO" id="GO:0042245">
    <property type="term" value="P:RNA repair"/>
    <property type="evidence" value="ECO:0007669"/>
    <property type="project" value="UniProtKB-KW"/>
</dbReference>
<organism evidence="13 14">
    <name type="scientific">Psychrobacillus psychrodurans</name>
    <dbReference type="NCBI Taxonomy" id="126157"/>
    <lineage>
        <taxon>Bacteria</taxon>
        <taxon>Bacillati</taxon>
        <taxon>Bacillota</taxon>
        <taxon>Bacilli</taxon>
        <taxon>Bacillales</taxon>
        <taxon>Bacillaceae</taxon>
        <taxon>Psychrobacillus</taxon>
    </lineage>
</organism>
<dbReference type="PANTHER" id="PTHR43749">
    <property type="entry name" value="RNA-SPLICING LIGASE RTCB"/>
    <property type="match status" value="1"/>
</dbReference>
<keyword evidence="6 10" id="KW-0342">GTP-binding</keyword>
<evidence type="ECO:0000256" key="5">
    <source>
        <dbReference type="ARBA" id="ARBA00022800"/>
    </source>
</evidence>
<evidence type="ECO:0000256" key="12">
    <source>
        <dbReference type="SAM" id="Coils"/>
    </source>
</evidence>